<comment type="caution">
    <text evidence="2">The sequence shown here is derived from an EMBL/GenBank/DDBJ whole genome shotgun (WGS) entry which is preliminary data.</text>
</comment>
<evidence type="ECO:0000313" key="3">
    <source>
        <dbReference type="Proteomes" id="UP000380867"/>
    </source>
</evidence>
<proteinExistence type="predicted"/>
<dbReference type="EMBL" id="SDPQ02000003">
    <property type="protein sequence ID" value="KAA1395546.1"/>
    <property type="molecule type" value="Genomic_DNA"/>
</dbReference>
<dbReference type="InterPro" id="IPR026816">
    <property type="entry name" value="Flavodoxin_dom"/>
</dbReference>
<accession>A0A5M4FAY0</accession>
<gene>
    <name evidence="2" type="ORF">ESP70_015440</name>
</gene>
<evidence type="ECO:0000313" key="2">
    <source>
        <dbReference type="EMBL" id="KAA1395546.1"/>
    </source>
</evidence>
<evidence type="ECO:0000259" key="1">
    <source>
        <dbReference type="Pfam" id="PF12724"/>
    </source>
</evidence>
<dbReference type="OrthoDB" id="129384at2"/>
<name>A0A5M4FAY0_9ACTN</name>
<dbReference type="AlphaFoldDB" id="A0A5M4FAY0"/>
<dbReference type="RefSeq" id="WP_149690209.1">
    <property type="nucleotide sequence ID" value="NZ_SDPQ02000003.1"/>
</dbReference>
<dbReference type="InterPro" id="IPR029039">
    <property type="entry name" value="Flavoprotein-like_sf"/>
</dbReference>
<dbReference type="SUPFAM" id="SSF52218">
    <property type="entry name" value="Flavoproteins"/>
    <property type="match status" value="1"/>
</dbReference>
<reference evidence="2" key="1">
    <citation type="submission" date="2019-09" db="EMBL/GenBank/DDBJ databases">
        <authorList>
            <person name="Li J."/>
        </authorList>
    </citation>
    <scope>NUCLEOTIDE SEQUENCE [LARGE SCALE GENOMIC DNA]</scope>
    <source>
        <strain evidence="2">JCM 14732</strain>
    </source>
</reference>
<dbReference type="Pfam" id="PF12724">
    <property type="entry name" value="Flavodoxin_5"/>
    <property type="match status" value="1"/>
</dbReference>
<feature type="domain" description="Flavodoxin" evidence="1">
    <location>
        <begin position="9"/>
        <end position="145"/>
    </location>
</feature>
<dbReference type="Proteomes" id="UP000380867">
    <property type="component" value="Unassembled WGS sequence"/>
</dbReference>
<dbReference type="Gene3D" id="3.40.50.360">
    <property type="match status" value="1"/>
</dbReference>
<keyword evidence="3" id="KW-1185">Reference proteome</keyword>
<organism evidence="2 3">
    <name type="scientific">Aeromicrobium ginsengisoli</name>
    <dbReference type="NCBI Taxonomy" id="363867"/>
    <lineage>
        <taxon>Bacteria</taxon>
        <taxon>Bacillati</taxon>
        <taxon>Actinomycetota</taxon>
        <taxon>Actinomycetes</taxon>
        <taxon>Propionibacteriales</taxon>
        <taxon>Nocardioidaceae</taxon>
        <taxon>Aeromicrobium</taxon>
    </lineage>
</organism>
<protein>
    <submittedName>
        <fullName evidence="2">Protoporphyrinogen oxidase</fullName>
    </submittedName>
</protein>
<sequence length="179" mass="19159">MQACRSLVVAAASRHGGTCEIADRLATTLAEVLPEGWTVVRSDLSDLRTLDGADAVVLGSAIYFGHWMHSAARALSYVKDAALFDLWLFSTGPISEIESENAQIISANAMVTSGQAIEHKVFGGRLDTSRLNWIERAAATAVHALPGDHRDWDQVDEWARHIAEQLGVVPARPGGAAAS</sequence>